<keyword evidence="6" id="KW-1185">Reference proteome</keyword>
<feature type="compositionally biased region" description="Basic and acidic residues" evidence="2">
    <location>
        <begin position="58"/>
        <end position="79"/>
    </location>
</feature>
<keyword evidence="3" id="KW-0472">Membrane</keyword>
<dbReference type="Pfam" id="PF00173">
    <property type="entry name" value="Cyt-b5"/>
    <property type="match status" value="1"/>
</dbReference>
<gene>
    <name evidence="5" type="ORF">IW261DRAFT_1477972</name>
</gene>
<dbReference type="AlphaFoldDB" id="A0AA39P8H4"/>
<keyword evidence="3" id="KW-0812">Transmembrane</keyword>
<dbReference type="InterPro" id="IPR050577">
    <property type="entry name" value="MAPR/NEUFC/NENF-like"/>
</dbReference>
<organism evidence="5 6">
    <name type="scientific">Armillaria novae-zelandiae</name>
    <dbReference type="NCBI Taxonomy" id="153914"/>
    <lineage>
        <taxon>Eukaryota</taxon>
        <taxon>Fungi</taxon>
        <taxon>Dikarya</taxon>
        <taxon>Basidiomycota</taxon>
        <taxon>Agaricomycotina</taxon>
        <taxon>Agaricomycetes</taxon>
        <taxon>Agaricomycetidae</taxon>
        <taxon>Agaricales</taxon>
        <taxon>Marasmiineae</taxon>
        <taxon>Physalacriaceae</taxon>
        <taxon>Armillaria</taxon>
    </lineage>
</organism>
<proteinExistence type="inferred from homology"/>
<dbReference type="PANTHER" id="PTHR10281">
    <property type="entry name" value="MEMBRANE-ASSOCIATED PROGESTERONE RECEPTOR COMPONENT-RELATED"/>
    <property type="match status" value="1"/>
</dbReference>
<feature type="compositionally biased region" description="Pro residues" evidence="2">
    <location>
        <begin position="33"/>
        <end position="44"/>
    </location>
</feature>
<dbReference type="InterPro" id="IPR036400">
    <property type="entry name" value="Cyt_B5-like_heme/steroid_sf"/>
</dbReference>
<feature type="transmembrane region" description="Helical" evidence="3">
    <location>
        <begin position="12"/>
        <end position="30"/>
    </location>
</feature>
<evidence type="ECO:0000256" key="1">
    <source>
        <dbReference type="ARBA" id="ARBA00038357"/>
    </source>
</evidence>
<comment type="similarity">
    <text evidence="1">Belongs to the cytochrome b5 family. MAPR subfamily.</text>
</comment>
<reference evidence="5" key="1">
    <citation type="submission" date="2023-06" db="EMBL/GenBank/DDBJ databases">
        <authorList>
            <consortium name="Lawrence Berkeley National Laboratory"/>
            <person name="Ahrendt S."/>
            <person name="Sahu N."/>
            <person name="Indic B."/>
            <person name="Wong-Bajracharya J."/>
            <person name="Merenyi Z."/>
            <person name="Ke H.-M."/>
            <person name="Monk M."/>
            <person name="Kocsube S."/>
            <person name="Drula E."/>
            <person name="Lipzen A."/>
            <person name="Balint B."/>
            <person name="Henrissat B."/>
            <person name="Andreopoulos B."/>
            <person name="Martin F.M."/>
            <person name="Harder C.B."/>
            <person name="Rigling D."/>
            <person name="Ford K.L."/>
            <person name="Foster G.D."/>
            <person name="Pangilinan J."/>
            <person name="Papanicolaou A."/>
            <person name="Barry K."/>
            <person name="LaButti K."/>
            <person name="Viragh M."/>
            <person name="Koriabine M."/>
            <person name="Yan M."/>
            <person name="Riley R."/>
            <person name="Champramary S."/>
            <person name="Plett K.L."/>
            <person name="Tsai I.J."/>
            <person name="Slot J."/>
            <person name="Sipos G."/>
            <person name="Plett J."/>
            <person name="Nagy L.G."/>
            <person name="Grigoriev I.V."/>
        </authorList>
    </citation>
    <scope>NUCLEOTIDE SEQUENCE</scope>
    <source>
        <strain evidence="5">ICMP 16352</strain>
    </source>
</reference>
<dbReference type="Proteomes" id="UP001175227">
    <property type="component" value="Unassembled WGS sequence"/>
</dbReference>
<keyword evidence="3" id="KW-1133">Transmembrane helix</keyword>
<evidence type="ECO:0000313" key="6">
    <source>
        <dbReference type="Proteomes" id="UP001175227"/>
    </source>
</evidence>
<dbReference type="GO" id="GO:0016020">
    <property type="term" value="C:membrane"/>
    <property type="evidence" value="ECO:0007669"/>
    <property type="project" value="TreeGrafter"/>
</dbReference>
<sequence length="173" mass="19241">MVDFSTFPNFPAYVLLLAVPVAFIGHRFLFSEPPPAATSPPTPPSVEEEPVKTIMQPPKDDLPPPKDDPYSQEELRQYDGSDPSKPIYVSIKGTIFDVTRKSDVYGPGKSYSVFAGKDGSRGLGMSSLKVEDAVPDYSVLDEKDRKVLDDWHAFFLKRYPVVGRVKDHPIAKI</sequence>
<dbReference type="SUPFAM" id="SSF55856">
    <property type="entry name" value="Cytochrome b5-like heme/steroid binding domain"/>
    <property type="match status" value="1"/>
</dbReference>
<dbReference type="FunFam" id="3.10.120.10:FF:000003">
    <property type="entry name" value="membrane-associated progesterone receptor component 1"/>
    <property type="match status" value="1"/>
</dbReference>
<feature type="region of interest" description="Disordered" evidence="2">
    <location>
        <begin position="33"/>
        <end position="84"/>
    </location>
</feature>
<accession>A0AA39P8H4</accession>
<dbReference type="PANTHER" id="PTHR10281:SF115">
    <property type="entry name" value="BINDING PROTEIN, PUTATIVE (AFU_ORTHOLOGUE AFUA_4G06240)-RELATED"/>
    <property type="match status" value="1"/>
</dbReference>
<dbReference type="GO" id="GO:0005783">
    <property type="term" value="C:endoplasmic reticulum"/>
    <property type="evidence" value="ECO:0007669"/>
    <property type="project" value="TreeGrafter"/>
</dbReference>
<protein>
    <submittedName>
        <fullName evidence="5">Cytochrome b5</fullName>
    </submittedName>
</protein>
<dbReference type="GO" id="GO:0020037">
    <property type="term" value="F:heme binding"/>
    <property type="evidence" value="ECO:0007669"/>
    <property type="project" value="UniProtKB-ARBA"/>
</dbReference>
<dbReference type="InterPro" id="IPR001199">
    <property type="entry name" value="Cyt_B5-like_heme/steroid-bd"/>
</dbReference>
<comment type="caution">
    <text evidence="5">The sequence shown here is derived from an EMBL/GenBank/DDBJ whole genome shotgun (WGS) entry which is preliminary data.</text>
</comment>
<evidence type="ECO:0000313" key="5">
    <source>
        <dbReference type="EMBL" id="KAK0479538.1"/>
    </source>
</evidence>
<feature type="domain" description="Cytochrome b5 heme-binding" evidence="4">
    <location>
        <begin position="70"/>
        <end position="166"/>
    </location>
</feature>
<evidence type="ECO:0000259" key="4">
    <source>
        <dbReference type="SMART" id="SM01117"/>
    </source>
</evidence>
<evidence type="ECO:0000256" key="2">
    <source>
        <dbReference type="SAM" id="MobiDB-lite"/>
    </source>
</evidence>
<name>A0AA39P8H4_9AGAR</name>
<evidence type="ECO:0000256" key="3">
    <source>
        <dbReference type="SAM" id="Phobius"/>
    </source>
</evidence>
<dbReference type="EMBL" id="JAUEPR010000011">
    <property type="protein sequence ID" value="KAK0479538.1"/>
    <property type="molecule type" value="Genomic_DNA"/>
</dbReference>
<dbReference type="SMART" id="SM01117">
    <property type="entry name" value="Cyt-b5"/>
    <property type="match status" value="1"/>
</dbReference>
<dbReference type="Gene3D" id="3.10.120.10">
    <property type="entry name" value="Cytochrome b5-like heme/steroid binding domain"/>
    <property type="match status" value="1"/>
</dbReference>